<dbReference type="AlphaFoldDB" id="A0A8X6N974"/>
<proteinExistence type="predicted"/>
<dbReference type="Proteomes" id="UP000887013">
    <property type="component" value="Unassembled WGS sequence"/>
</dbReference>
<protein>
    <submittedName>
        <fullName evidence="1">Uncharacterized protein</fullName>
    </submittedName>
</protein>
<reference evidence="1" key="1">
    <citation type="submission" date="2020-08" db="EMBL/GenBank/DDBJ databases">
        <title>Multicomponent nature underlies the extraordinary mechanical properties of spider dragline silk.</title>
        <authorList>
            <person name="Kono N."/>
            <person name="Nakamura H."/>
            <person name="Mori M."/>
            <person name="Yoshida Y."/>
            <person name="Ohtoshi R."/>
            <person name="Malay A.D."/>
            <person name="Moran D.A.P."/>
            <person name="Tomita M."/>
            <person name="Numata K."/>
            <person name="Arakawa K."/>
        </authorList>
    </citation>
    <scope>NUCLEOTIDE SEQUENCE</scope>
</reference>
<evidence type="ECO:0000313" key="1">
    <source>
        <dbReference type="EMBL" id="GFT00950.1"/>
    </source>
</evidence>
<dbReference type="EMBL" id="BMAW01101755">
    <property type="protein sequence ID" value="GFT00950.1"/>
    <property type="molecule type" value="Genomic_DNA"/>
</dbReference>
<accession>A0A8X6N974</accession>
<organism evidence="1 2">
    <name type="scientific">Nephila pilipes</name>
    <name type="common">Giant wood spider</name>
    <name type="synonym">Nephila maculata</name>
    <dbReference type="NCBI Taxonomy" id="299642"/>
    <lineage>
        <taxon>Eukaryota</taxon>
        <taxon>Metazoa</taxon>
        <taxon>Ecdysozoa</taxon>
        <taxon>Arthropoda</taxon>
        <taxon>Chelicerata</taxon>
        <taxon>Arachnida</taxon>
        <taxon>Araneae</taxon>
        <taxon>Araneomorphae</taxon>
        <taxon>Entelegynae</taxon>
        <taxon>Araneoidea</taxon>
        <taxon>Nephilidae</taxon>
        <taxon>Nephila</taxon>
    </lineage>
</organism>
<comment type="caution">
    <text evidence="1">The sequence shown here is derived from an EMBL/GenBank/DDBJ whole genome shotgun (WGS) entry which is preliminary data.</text>
</comment>
<sequence>MYRHRIFALSFQTNIGSVCSSTTADTPLCSYIPSAPYGAYAPGGECQSCWAQSSHLCCKPMLSSCRYLFGKVEISIEELYSESAMPALFSQCHPSVALCSTAGYSDRNSTCRRVSPYSIWRNQYIQLVALLQYFHRYSGKHLANYTPSANCLRCFAGRTFVRSKAALVRSAR</sequence>
<evidence type="ECO:0000313" key="2">
    <source>
        <dbReference type="Proteomes" id="UP000887013"/>
    </source>
</evidence>
<gene>
    <name evidence="1" type="ORF">NPIL_491951</name>
</gene>
<name>A0A8X6N974_NEPPI</name>
<keyword evidence="2" id="KW-1185">Reference proteome</keyword>